<evidence type="ECO:0000259" key="9">
    <source>
        <dbReference type="Pfam" id="PF19425"/>
    </source>
</evidence>
<evidence type="ECO:0000256" key="2">
    <source>
        <dbReference type="ARBA" id="ARBA00004196"/>
    </source>
</evidence>
<dbReference type="Gene3D" id="2.70.70.10">
    <property type="entry name" value="Glucose Permease (Domain IIA)"/>
    <property type="match status" value="1"/>
</dbReference>
<keyword evidence="5 10" id="KW-0378">Hydrolase</keyword>
<comment type="caution">
    <text evidence="10">The sequence shown here is derived from an EMBL/GenBank/DDBJ whole genome shotgun (WGS) entry which is preliminary data.</text>
</comment>
<evidence type="ECO:0000256" key="1">
    <source>
        <dbReference type="ARBA" id="ARBA00001947"/>
    </source>
</evidence>
<evidence type="ECO:0000313" key="10">
    <source>
        <dbReference type="EMBL" id="TCS98422.1"/>
    </source>
</evidence>
<evidence type="ECO:0000256" key="7">
    <source>
        <dbReference type="ARBA" id="ARBA00023049"/>
    </source>
</evidence>
<dbReference type="SUPFAM" id="SSF51261">
    <property type="entry name" value="Duplicated hybrid motif"/>
    <property type="match status" value="1"/>
</dbReference>
<dbReference type="PANTHER" id="PTHR21666">
    <property type="entry name" value="PEPTIDASE-RELATED"/>
    <property type="match status" value="1"/>
</dbReference>
<dbReference type="FunFam" id="2.70.70.10:FF:000002">
    <property type="entry name" value="Murein DD-endopeptidase MepM"/>
    <property type="match status" value="1"/>
</dbReference>
<keyword evidence="4" id="KW-0479">Metal-binding</keyword>
<name>A0A4R3LES4_9GAMM</name>
<dbReference type="InterPro" id="IPR016047">
    <property type="entry name" value="M23ase_b-sheet_dom"/>
</dbReference>
<dbReference type="Proteomes" id="UP000294599">
    <property type="component" value="Unassembled WGS sequence"/>
</dbReference>
<dbReference type="InterPro" id="IPR045834">
    <property type="entry name" value="Csd3_N2"/>
</dbReference>
<sequence length="457" mass="50754">MRALPISLKHLLRSMASWRRRHWLAVGITATLAICVLGVLPELAIAKRDEAAVSLVSANLALPPAPERADLEVATLTADEVMNLAMQGEADGWQSATVESGDTLGGLFARLGFSARDLNRALEARQVQEIASKLRPGKRVAFYSGEPGRLDKLLFDNSDLSRVLVHLDETTGVREEILERQLQYRVERATGEIENSLFGAAEQAGLSNVMVLKIARVLGYDIDFAQDLRIGDRFHVVYEQVYDNGEKIRDGDVLAVSFINRGNRYVALRHVHADGKIEYYDQDGRPLRKDFLRTPVDFTRISSRFNLGRRHPILNRVRAHRGVDYAAPTGTPVYAAGAGRVQFRGRQNGYGNTVIIDHGQGHTTLYAHLSRFNNNARAGHRVQQGDVIGYVGMTGLASGPHLHYEFRIKGVHRDPLTVTLPKPEPLKGRALERFRQDTTAVAAQLELLESYRSLAGN</sequence>
<dbReference type="PANTHER" id="PTHR21666:SF288">
    <property type="entry name" value="CELL DIVISION PROTEIN YTFB"/>
    <property type="match status" value="1"/>
</dbReference>
<dbReference type="GO" id="GO:0006508">
    <property type="term" value="P:proteolysis"/>
    <property type="evidence" value="ECO:0007669"/>
    <property type="project" value="UniProtKB-KW"/>
</dbReference>
<dbReference type="AlphaFoldDB" id="A0A4R3LES4"/>
<dbReference type="InterPro" id="IPR050570">
    <property type="entry name" value="Cell_wall_metabolism_enzyme"/>
</dbReference>
<dbReference type="Pfam" id="PF01551">
    <property type="entry name" value="Peptidase_M23"/>
    <property type="match status" value="1"/>
</dbReference>
<evidence type="ECO:0000259" key="8">
    <source>
        <dbReference type="Pfam" id="PF01551"/>
    </source>
</evidence>
<protein>
    <submittedName>
        <fullName evidence="10">Murein DD-endopeptidase MepM/ murein hydrolase activator NlpD</fullName>
    </submittedName>
</protein>
<reference evidence="10 11" key="1">
    <citation type="submission" date="2019-03" db="EMBL/GenBank/DDBJ databases">
        <title>Genomic Encyclopedia of Type Strains, Phase IV (KMG-IV): sequencing the most valuable type-strain genomes for metagenomic binning, comparative biology and taxonomic classification.</title>
        <authorList>
            <person name="Goeker M."/>
        </authorList>
    </citation>
    <scope>NUCLEOTIDE SEQUENCE [LARGE SCALE GENOMIC DNA]</scope>
    <source>
        <strain evidence="10 11">DSM 21944</strain>
    </source>
</reference>
<proteinExistence type="predicted"/>
<evidence type="ECO:0000256" key="5">
    <source>
        <dbReference type="ARBA" id="ARBA00022801"/>
    </source>
</evidence>
<keyword evidence="7" id="KW-0482">Metalloprotease</keyword>
<dbReference type="Gene3D" id="3.10.450.350">
    <property type="match status" value="2"/>
</dbReference>
<comment type="subcellular location">
    <subcellularLocation>
        <location evidence="2">Cell envelope</location>
    </subcellularLocation>
</comment>
<dbReference type="InterPro" id="IPR011055">
    <property type="entry name" value="Dup_hybrid_motif"/>
</dbReference>
<keyword evidence="6" id="KW-0862">Zinc</keyword>
<feature type="domain" description="M23ase beta-sheet core" evidence="8">
    <location>
        <begin position="319"/>
        <end position="415"/>
    </location>
</feature>
<gene>
    <name evidence="10" type="ORF">EDC25_1081</name>
</gene>
<dbReference type="GO" id="GO:0046872">
    <property type="term" value="F:metal ion binding"/>
    <property type="evidence" value="ECO:0007669"/>
    <property type="project" value="UniProtKB-KW"/>
</dbReference>
<evidence type="ECO:0000256" key="6">
    <source>
        <dbReference type="ARBA" id="ARBA00022833"/>
    </source>
</evidence>
<evidence type="ECO:0000256" key="4">
    <source>
        <dbReference type="ARBA" id="ARBA00022723"/>
    </source>
</evidence>
<evidence type="ECO:0000256" key="3">
    <source>
        <dbReference type="ARBA" id="ARBA00022670"/>
    </source>
</evidence>
<organism evidence="10 11">
    <name type="scientific">Pseudofulvimonas gallinarii</name>
    <dbReference type="NCBI Taxonomy" id="634155"/>
    <lineage>
        <taxon>Bacteria</taxon>
        <taxon>Pseudomonadati</taxon>
        <taxon>Pseudomonadota</taxon>
        <taxon>Gammaproteobacteria</taxon>
        <taxon>Lysobacterales</taxon>
        <taxon>Rhodanobacteraceae</taxon>
        <taxon>Pseudofulvimonas</taxon>
    </lineage>
</organism>
<dbReference type="Pfam" id="PF19425">
    <property type="entry name" value="Csd3_N2"/>
    <property type="match status" value="1"/>
</dbReference>
<dbReference type="GO" id="GO:0004222">
    <property type="term" value="F:metalloendopeptidase activity"/>
    <property type="evidence" value="ECO:0007669"/>
    <property type="project" value="TreeGrafter"/>
</dbReference>
<dbReference type="CDD" id="cd12797">
    <property type="entry name" value="M23_peptidase"/>
    <property type="match status" value="1"/>
</dbReference>
<accession>A0A4R3LES4</accession>
<evidence type="ECO:0000313" key="11">
    <source>
        <dbReference type="Proteomes" id="UP000294599"/>
    </source>
</evidence>
<dbReference type="GO" id="GO:0030313">
    <property type="term" value="C:cell envelope"/>
    <property type="evidence" value="ECO:0007669"/>
    <property type="project" value="UniProtKB-SubCell"/>
</dbReference>
<comment type="cofactor">
    <cofactor evidence="1">
        <name>Zn(2+)</name>
        <dbReference type="ChEBI" id="CHEBI:29105"/>
    </cofactor>
</comment>
<dbReference type="EMBL" id="SMAF01000008">
    <property type="protein sequence ID" value="TCS98422.1"/>
    <property type="molecule type" value="Genomic_DNA"/>
</dbReference>
<keyword evidence="11" id="KW-1185">Reference proteome</keyword>
<feature type="domain" description="Csd3-like second N-terminal" evidence="9">
    <location>
        <begin position="185"/>
        <end position="306"/>
    </location>
</feature>
<keyword evidence="3" id="KW-0645">Protease</keyword>